<sequence>MLRTIAIAVVLALVFIAIGAYAIYTSEYSDVSTLQSVTRPSRITVQAGVAYLGYGTATVIYEGKTYTLEAHGAYGILRPTDGSGSSYAFFVMEGENGYKVAALYELDSFTARYGGSPVFEDTVVVDGVYSPGEELILLTPTGEESLPVVTVNAILKGCHAAYDNEKAVVEQ</sequence>
<accession>A0A401HBT1</accession>
<gene>
    <name evidence="1" type="ORF">apy_16260</name>
</gene>
<protein>
    <submittedName>
        <fullName evidence="1">Uncharacterized protein</fullName>
    </submittedName>
</protein>
<organism evidence="1 2">
    <name type="scientific">Aeropyrum pernix</name>
    <dbReference type="NCBI Taxonomy" id="56636"/>
    <lineage>
        <taxon>Archaea</taxon>
        <taxon>Thermoproteota</taxon>
        <taxon>Thermoprotei</taxon>
        <taxon>Desulfurococcales</taxon>
        <taxon>Desulfurococcaceae</taxon>
        <taxon>Aeropyrum</taxon>
    </lineage>
</organism>
<reference evidence="1 2" key="1">
    <citation type="submission" date="2017-02" db="EMBL/GenBank/DDBJ databases">
        <title>isolation and characterization of a novel temperate virus Aeropyrum globular virus 1 infecting hyperthermophilic archaeon Aeropyrum.</title>
        <authorList>
            <person name="Yumiya M."/>
            <person name="Yoshida T."/>
            <person name="Sako Y."/>
        </authorList>
    </citation>
    <scope>NUCLEOTIDE SEQUENCE [LARGE SCALE GENOMIC DNA]</scope>
    <source>
        <strain evidence="1 2">YK1-12-2013</strain>
    </source>
</reference>
<comment type="caution">
    <text evidence="1">The sequence shown here is derived from an EMBL/GenBank/DDBJ whole genome shotgun (WGS) entry which is preliminary data.</text>
</comment>
<dbReference type="AlphaFoldDB" id="A0A401HBT1"/>
<evidence type="ECO:0000313" key="1">
    <source>
        <dbReference type="EMBL" id="GBF09901.1"/>
    </source>
</evidence>
<dbReference type="OrthoDB" id="21400at2157"/>
<evidence type="ECO:0000313" key="2">
    <source>
        <dbReference type="Proteomes" id="UP000291213"/>
    </source>
</evidence>
<dbReference type="Proteomes" id="UP000291213">
    <property type="component" value="Unassembled WGS sequence"/>
</dbReference>
<dbReference type="RefSeq" id="WP_131160800.1">
    <property type="nucleotide sequence ID" value="NZ_BDMD01000141.1"/>
</dbReference>
<proteinExistence type="predicted"/>
<dbReference type="EMBL" id="BDMD01000141">
    <property type="protein sequence ID" value="GBF09901.1"/>
    <property type="molecule type" value="Genomic_DNA"/>
</dbReference>
<name>A0A401HBT1_AERPX</name>